<organism evidence="2 3">
    <name type="scientific">Crenobacter intestini</name>
    <dbReference type="NCBI Taxonomy" id="2563443"/>
    <lineage>
        <taxon>Bacteria</taxon>
        <taxon>Pseudomonadati</taxon>
        <taxon>Pseudomonadota</taxon>
        <taxon>Betaproteobacteria</taxon>
        <taxon>Neisseriales</taxon>
        <taxon>Neisseriaceae</taxon>
        <taxon>Crenobacter</taxon>
    </lineage>
</organism>
<evidence type="ECO:0000313" key="2">
    <source>
        <dbReference type="EMBL" id="TIC87026.1"/>
    </source>
</evidence>
<keyword evidence="3" id="KW-1185">Reference proteome</keyword>
<dbReference type="RefSeq" id="WP_136551037.1">
    <property type="nucleotide sequence ID" value="NZ_STGJ01000001.1"/>
</dbReference>
<comment type="caution">
    <text evidence="2">The sequence shown here is derived from an EMBL/GenBank/DDBJ whole genome shotgun (WGS) entry which is preliminary data.</text>
</comment>
<evidence type="ECO:0000313" key="3">
    <source>
        <dbReference type="Proteomes" id="UP000308891"/>
    </source>
</evidence>
<protein>
    <submittedName>
        <fullName evidence="2">DUF1987 domain-containing protein</fullName>
    </submittedName>
</protein>
<name>A0A4T0V6N0_9NEIS</name>
<gene>
    <name evidence="2" type="ORF">E5K04_01005</name>
</gene>
<reference evidence="2 3" key="1">
    <citation type="submission" date="2019-04" db="EMBL/GenBank/DDBJ databases">
        <title>Crenobacter sp. nov.</title>
        <authorList>
            <person name="Shi S."/>
        </authorList>
    </citation>
    <scope>NUCLEOTIDE SEQUENCE [LARGE SCALE GENOMIC DNA]</scope>
    <source>
        <strain evidence="2 3">GY 70310</strain>
    </source>
</reference>
<dbReference type="AlphaFoldDB" id="A0A4T0V6N0"/>
<dbReference type="InterPro" id="IPR018530">
    <property type="entry name" value="SiaC"/>
</dbReference>
<proteinExistence type="predicted"/>
<dbReference type="Proteomes" id="UP000308891">
    <property type="component" value="Unassembled WGS sequence"/>
</dbReference>
<dbReference type="OrthoDB" id="5297629at2"/>
<evidence type="ECO:0000259" key="1">
    <source>
        <dbReference type="Pfam" id="PF09345"/>
    </source>
</evidence>
<accession>A0A4T0V6N0</accession>
<dbReference type="EMBL" id="STGJ01000001">
    <property type="protein sequence ID" value="TIC87026.1"/>
    <property type="molecule type" value="Genomic_DNA"/>
</dbReference>
<sequence>MNELNIIATNSTPMIRTDSTSGTLQLAGDSYPEHAFEFFAPLMAWVKQHLAQGDAPLRLELALLYLNTSSVRILMDILDQAEEAFQAGRDVSLTWRYDSDNERVAELAEEFREDCTFPFTIEACETR</sequence>
<dbReference type="NCBIfam" id="NF038265">
    <property type="entry name" value="phos_prot_SiaC"/>
    <property type="match status" value="1"/>
</dbReference>
<dbReference type="Pfam" id="PF09345">
    <property type="entry name" value="SiaC"/>
    <property type="match status" value="1"/>
</dbReference>
<feature type="domain" description="SiaC family regulatory phosphoprotein" evidence="1">
    <location>
        <begin position="8"/>
        <end position="122"/>
    </location>
</feature>